<protein>
    <submittedName>
        <fullName evidence="5">ABC transporter ATP-binding protein</fullName>
    </submittedName>
</protein>
<keyword evidence="3 5" id="KW-0067">ATP-binding</keyword>
<keyword evidence="2" id="KW-0547">Nucleotide-binding</keyword>
<feature type="domain" description="ABC transporter" evidence="4">
    <location>
        <begin position="2"/>
        <end position="238"/>
    </location>
</feature>
<evidence type="ECO:0000256" key="1">
    <source>
        <dbReference type="ARBA" id="ARBA00022448"/>
    </source>
</evidence>
<dbReference type="InterPro" id="IPR003439">
    <property type="entry name" value="ABC_transporter-like_ATP-bd"/>
</dbReference>
<dbReference type="SUPFAM" id="SSF52540">
    <property type="entry name" value="P-loop containing nucleoside triphosphate hydrolases"/>
    <property type="match status" value="1"/>
</dbReference>
<evidence type="ECO:0000259" key="4">
    <source>
        <dbReference type="PROSITE" id="PS50893"/>
    </source>
</evidence>
<keyword evidence="1" id="KW-0813">Transport</keyword>
<evidence type="ECO:0000256" key="3">
    <source>
        <dbReference type="ARBA" id="ARBA00022840"/>
    </source>
</evidence>
<dbReference type="PANTHER" id="PTHR43023">
    <property type="entry name" value="PROTEIN TRIGALACTOSYLDIACYLGLYCEROL 3, CHLOROPLASTIC"/>
    <property type="match status" value="1"/>
</dbReference>
<dbReference type="Gene3D" id="3.40.50.300">
    <property type="entry name" value="P-loop containing nucleotide triphosphate hydrolases"/>
    <property type="match status" value="1"/>
</dbReference>
<gene>
    <name evidence="5" type="ORF">DDZ15_00810</name>
</gene>
<keyword evidence="6" id="KW-1185">Reference proteome</keyword>
<accession>A0A316TXW7</accession>
<dbReference type="CDD" id="cd03261">
    <property type="entry name" value="ABC_Org_Solvent_Resistant"/>
    <property type="match status" value="1"/>
</dbReference>
<evidence type="ECO:0000256" key="2">
    <source>
        <dbReference type="ARBA" id="ARBA00022741"/>
    </source>
</evidence>
<dbReference type="PROSITE" id="PS50893">
    <property type="entry name" value="ABC_TRANSPORTER_2"/>
    <property type="match status" value="1"/>
</dbReference>
<dbReference type="InterPro" id="IPR027417">
    <property type="entry name" value="P-loop_NTPase"/>
</dbReference>
<proteinExistence type="predicted"/>
<dbReference type="Pfam" id="PF00005">
    <property type="entry name" value="ABC_tran"/>
    <property type="match status" value="1"/>
</dbReference>
<evidence type="ECO:0000313" key="5">
    <source>
        <dbReference type="EMBL" id="PWN08205.1"/>
    </source>
</evidence>
<sequence length="244" mass="27531">MIEIQNLTKSFDDLLVWEDVSFSIDDNETVAVIGRSGCGKSVLLKHINALLTPDSGKVIIDGKDLFSLDYVDQRKLRQEFGILFQGSALFDSINTFENVAFPLRYFTDRSEAEIRERVMHCLEYVNLQDASDKETSELSGGMRKRVGLARAIVLEPKYIMYDEPTSGLDPQTADEINGLIMSMAQGLNITSVVITHDMHSVLKVADKVAFLDKHKLSWFGTVDEMRRTDHKGLLEFVTASEYQL</sequence>
<reference evidence="5 6" key="1">
    <citation type="submission" date="2018-05" db="EMBL/GenBank/DDBJ databases">
        <title>Rhodohalobacter halophilus gen. nov., sp. nov., a moderately halophilic member of the family Balneolaceae.</title>
        <authorList>
            <person name="Liu Z.-W."/>
        </authorList>
    </citation>
    <scope>NUCLEOTIDE SEQUENCE [LARGE SCALE GENOMIC DNA]</scope>
    <source>
        <strain evidence="5 6">8A47</strain>
    </source>
</reference>
<dbReference type="GO" id="GO:0016887">
    <property type="term" value="F:ATP hydrolysis activity"/>
    <property type="evidence" value="ECO:0007669"/>
    <property type="project" value="InterPro"/>
</dbReference>
<evidence type="ECO:0000313" key="6">
    <source>
        <dbReference type="Proteomes" id="UP000245533"/>
    </source>
</evidence>
<name>A0A316TXW7_9BACT</name>
<dbReference type="EMBL" id="QGGB01000001">
    <property type="protein sequence ID" value="PWN08205.1"/>
    <property type="molecule type" value="Genomic_DNA"/>
</dbReference>
<comment type="caution">
    <text evidence="5">The sequence shown here is derived from an EMBL/GenBank/DDBJ whole genome shotgun (WGS) entry which is preliminary data.</text>
</comment>
<organism evidence="5 6">
    <name type="scientific">Rhodohalobacter mucosus</name>
    <dbReference type="NCBI Taxonomy" id="2079485"/>
    <lineage>
        <taxon>Bacteria</taxon>
        <taxon>Pseudomonadati</taxon>
        <taxon>Balneolota</taxon>
        <taxon>Balneolia</taxon>
        <taxon>Balneolales</taxon>
        <taxon>Balneolaceae</taxon>
        <taxon>Rhodohalobacter</taxon>
    </lineage>
</organism>
<dbReference type="GO" id="GO:0005524">
    <property type="term" value="F:ATP binding"/>
    <property type="evidence" value="ECO:0007669"/>
    <property type="project" value="UniProtKB-KW"/>
</dbReference>
<dbReference type="PROSITE" id="PS00211">
    <property type="entry name" value="ABC_TRANSPORTER_1"/>
    <property type="match status" value="1"/>
</dbReference>
<dbReference type="AlphaFoldDB" id="A0A316TXW7"/>
<dbReference type="Proteomes" id="UP000245533">
    <property type="component" value="Unassembled WGS sequence"/>
</dbReference>
<dbReference type="PANTHER" id="PTHR43023:SF6">
    <property type="entry name" value="INTERMEMBRANE PHOSPHOLIPID TRANSPORT SYSTEM ATP-BINDING PROTEIN MLAF"/>
    <property type="match status" value="1"/>
</dbReference>
<dbReference type="InterPro" id="IPR003593">
    <property type="entry name" value="AAA+_ATPase"/>
</dbReference>
<dbReference type="OrthoDB" id="9802264at2"/>
<dbReference type="RefSeq" id="WP_109643882.1">
    <property type="nucleotide sequence ID" value="NZ_QGGB01000001.1"/>
</dbReference>
<dbReference type="InterPro" id="IPR017871">
    <property type="entry name" value="ABC_transporter-like_CS"/>
</dbReference>
<dbReference type="SMART" id="SM00382">
    <property type="entry name" value="AAA"/>
    <property type="match status" value="1"/>
</dbReference>